<protein>
    <submittedName>
        <fullName evidence="1">DUF4004 family protein</fullName>
    </submittedName>
</protein>
<dbReference type="AlphaFoldDB" id="A0A9D1P5P0"/>
<reference evidence="1" key="2">
    <citation type="journal article" date="2021" name="PeerJ">
        <title>Extensive microbial diversity within the chicken gut microbiome revealed by metagenomics and culture.</title>
        <authorList>
            <person name="Gilroy R."/>
            <person name="Ravi A."/>
            <person name="Getino M."/>
            <person name="Pursley I."/>
            <person name="Horton D.L."/>
            <person name="Alikhan N.F."/>
            <person name="Baker D."/>
            <person name="Gharbi K."/>
            <person name="Hall N."/>
            <person name="Watson M."/>
            <person name="Adriaenssens E.M."/>
            <person name="Foster-Nyarko E."/>
            <person name="Jarju S."/>
            <person name="Secka A."/>
            <person name="Antonio M."/>
            <person name="Oren A."/>
            <person name="Chaudhuri R.R."/>
            <person name="La Ragione R."/>
            <person name="Hildebrand F."/>
            <person name="Pallen M.J."/>
        </authorList>
    </citation>
    <scope>NUCLEOTIDE SEQUENCE</scope>
    <source>
        <strain evidence="1">CHK183-6373</strain>
    </source>
</reference>
<comment type="caution">
    <text evidence="1">The sequence shown here is derived from an EMBL/GenBank/DDBJ whole genome shotgun (WGS) entry which is preliminary data.</text>
</comment>
<dbReference type="Pfam" id="PF13171">
    <property type="entry name" value="DUF4004"/>
    <property type="match status" value="1"/>
</dbReference>
<dbReference type="InterPro" id="IPR025063">
    <property type="entry name" value="DUF4004"/>
</dbReference>
<evidence type="ECO:0000313" key="1">
    <source>
        <dbReference type="EMBL" id="HIV26375.1"/>
    </source>
</evidence>
<dbReference type="EMBL" id="DVOT01000006">
    <property type="protein sequence ID" value="HIV26375.1"/>
    <property type="molecule type" value="Genomic_DNA"/>
</dbReference>
<gene>
    <name evidence="1" type="ORF">IAA64_00270</name>
</gene>
<organism evidence="1 2">
    <name type="scientific">Candidatus Ornithocaccomicrobium faecavium</name>
    <dbReference type="NCBI Taxonomy" id="2840890"/>
    <lineage>
        <taxon>Bacteria</taxon>
        <taxon>Bacillati</taxon>
        <taxon>Bacillota</taxon>
        <taxon>Clostridia</taxon>
        <taxon>Candidatus Ornithocaccomicrobium</taxon>
    </lineage>
</organism>
<name>A0A9D1P5P0_9FIRM</name>
<evidence type="ECO:0000313" key="2">
    <source>
        <dbReference type="Proteomes" id="UP000886884"/>
    </source>
</evidence>
<accession>A0A9D1P5P0</accession>
<proteinExistence type="predicted"/>
<dbReference type="Proteomes" id="UP000886884">
    <property type="component" value="Unassembled WGS sequence"/>
</dbReference>
<sequence length="210" mass="23935">MEKWISKKELLAKTGISYGQLYRWKREKLIPDDWFIKRAAFTGQETFFPRERVLERISFILENKDRYALRELVEMLSPNPENRRYPAKALDAATSGLSSALARALCVEEWNHAQALCLLVASGARAQCALTEEETLDVARGLLEWGNALLAERGQIAILRWQGEPLPLLIFAEDALLPSRGAQLLYSLPLSDMFRDYAPVLNKIDEEENP</sequence>
<reference evidence="1" key="1">
    <citation type="submission" date="2020-10" db="EMBL/GenBank/DDBJ databases">
        <authorList>
            <person name="Gilroy R."/>
        </authorList>
    </citation>
    <scope>NUCLEOTIDE SEQUENCE</scope>
    <source>
        <strain evidence="1">CHK183-6373</strain>
    </source>
</reference>